<accession>A0AAJ3YXT9</accession>
<sequence>MEAIDINPLRLTESLREMSMIGKSENGGISRLALTDEDRRARLLFKSWCEELGMDVRVDDLGNMYAAYEGLKDEPPILIGSHLDTVENGGAYDGAYGLIAGLEAVRVLVESGKRLTRPVELVNFTNEEGARFEPSMLASGVLAGRYAKEEAYAKTDRAGTSFLKALEDTGFKGEQENRIRHASCYIELHVEQGPVLERSRRQIGIVEGVAGLTCVEIAIKGTANHAGTTPMVMRNDALVTASNVISRIPALASSIDDGLTATVGRFSVKPNIYNVIPGEAVFTVDVRHIKTKIREEAVLQISRLAEAAAGEAKAECAVKVLWKTETALFSKGMLAAASDAVCRLGYSSRRMFSGAGHDAQYIASLFPSLMLFIPCAGGKSHCPEEYSSPEDCARGAAALLQTVLLLDNQYVKEM</sequence>
<dbReference type="PANTHER" id="PTHR32494">
    <property type="entry name" value="ALLANTOATE DEIMINASE-RELATED"/>
    <property type="match status" value="1"/>
</dbReference>
<dbReference type="SUPFAM" id="SSF53187">
    <property type="entry name" value="Zn-dependent exopeptidases"/>
    <property type="match status" value="1"/>
</dbReference>
<feature type="binding site" evidence="3">
    <location>
        <position position="128"/>
    </location>
    <ligand>
        <name>Zn(2+)</name>
        <dbReference type="ChEBI" id="CHEBI:29105"/>
        <label>2</label>
    </ligand>
</feature>
<comment type="similarity">
    <text evidence="1">Belongs to the peptidase M20 family.</text>
</comment>
<feature type="binding site" evidence="3">
    <location>
        <position position="93"/>
    </location>
    <ligand>
        <name>Zn(2+)</name>
        <dbReference type="ChEBI" id="CHEBI:29105"/>
        <label>1</label>
    </ligand>
</feature>
<proteinExistence type="inferred from homology"/>
<dbReference type="InterPro" id="IPR002933">
    <property type="entry name" value="Peptidase_M20"/>
</dbReference>
<feature type="domain" description="Peptidase M20 dimerisation" evidence="4">
    <location>
        <begin position="211"/>
        <end position="311"/>
    </location>
</feature>
<dbReference type="InterPro" id="IPR001261">
    <property type="entry name" value="ArgE/DapE_CS"/>
</dbReference>
<dbReference type="InterPro" id="IPR010158">
    <property type="entry name" value="Amidase_Cbmase"/>
</dbReference>
<feature type="binding site" evidence="3">
    <location>
        <position position="189"/>
    </location>
    <ligand>
        <name>Zn(2+)</name>
        <dbReference type="ChEBI" id="CHEBI:29105"/>
        <label>1</label>
    </ligand>
</feature>
<dbReference type="NCBIfam" id="TIGR01879">
    <property type="entry name" value="hydantase"/>
    <property type="match status" value="1"/>
</dbReference>
<dbReference type="Proteomes" id="UP000288675">
    <property type="component" value="Chromosome"/>
</dbReference>
<evidence type="ECO:0000256" key="2">
    <source>
        <dbReference type="ARBA" id="ARBA00022801"/>
    </source>
</evidence>
<dbReference type="Gene3D" id="3.40.630.10">
    <property type="entry name" value="Zn peptidases"/>
    <property type="match status" value="1"/>
</dbReference>
<evidence type="ECO:0000256" key="3">
    <source>
        <dbReference type="PIRSR" id="PIRSR001235-1"/>
    </source>
</evidence>
<dbReference type="EMBL" id="CP035232">
    <property type="protein sequence ID" value="QAT64996.1"/>
    <property type="molecule type" value="Genomic_DNA"/>
</dbReference>
<dbReference type="NCBIfam" id="NF006771">
    <property type="entry name" value="PRK09290.1-5"/>
    <property type="match status" value="1"/>
</dbReference>
<dbReference type="Gene3D" id="3.30.70.360">
    <property type="match status" value="1"/>
</dbReference>
<dbReference type="GeneID" id="82852780"/>
<dbReference type="CDD" id="cd03884">
    <property type="entry name" value="M20_bAS"/>
    <property type="match status" value="1"/>
</dbReference>
<dbReference type="PANTHER" id="PTHR32494:SF5">
    <property type="entry name" value="ALLANTOATE AMIDOHYDROLASE"/>
    <property type="match status" value="1"/>
</dbReference>
<feature type="binding site" evidence="3">
    <location>
        <position position="82"/>
    </location>
    <ligand>
        <name>Zn(2+)</name>
        <dbReference type="ChEBI" id="CHEBI:29105"/>
        <label>1</label>
    </ligand>
</feature>
<dbReference type="AlphaFoldDB" id="A0AAJ3YXT9"/>
<dbReference type="InterPro" id="IPR036264">
    <property type="entry name" value="Bact_exopeptidase_dim_dom"/>
</dbReference>
<evidence type="ECO:0000259" key="4">
    <source>
        <dbReference type="Pfam" id="PF07687"/>
    </source>
</evidence>
<name>A0AAJ3YXT9_9BACI</name>
<comment type="cofactor">
    <cofactor evidence="3">
        <name>Zn(2+)</name>
        <dbReference type="ChEBI" id="CHEBI:29105"/>
    </cofactor>
    <text evidence="3">Binds 2 Zn(2+) ions per subunit.</text>
</comment>
<dbReference type="PIRSF" id="PIRSF001235">
    <property type="entry name" value="Amidase_carbamoylase"/>
    <property type="match status" value="1"/>
</dbReference>
<feature type="binding site" evidence="3">
    <location>
        <position position="93"/>
    </location>
    <ligand>
        <name>Zn(2+)</name>
        <dbReference type="ChEBI" id="CHEBI:29105"/>
        <label>2</label>
    </ligand>
</feature>
<reference evidence="5 6" key="1">
    <citation type="submission" date="2019-01" db="EMBL/GenBank/DDBJ databases">
        <title>Genome sequence of Bacillus glycinifermentans SRCM103574.</title>
        <authorList>
            <person name="Kong H.-J."/>
            <person name="Jeong S.-Y."/>
            <person name="Jeong D.-Y."/>
        </authorList>
    </citation>
    <scope>NUCLEOTIDE SEQUENCE [LARGE SCALE GENOMIC DNA]</scope>
    <source>
        <strain evidence="5 6">SRCM103574</strain>
    </source>
</reference>
<dbReference type="InterPro" id="IPR011650">
    <property type="entry name" value="Peptidase_M20_dimer"/>
</dbReference>
<keyword evidence="3" id="KW-0479">Metal-binding</keyword>
<dbReference type="KEGG" id="bgy:BGLY_1708"/>
<dbReference type="Pfam" id="PF01546">
    <property type="entry name" value="Peptidase_M20"/>
    <property type="match status" value="1"/>
</dbReference>
<dbReference type="SUPFAM" id="SSF55031">
    <property type="entry name" value="Bacterial exopeptidase dimerisation domain"/>
    <property type="match status" value="1"/>
</dbReference>
<dbReference type="Pfam" id="PF07687">
    <property type="entry name" value="M20_dimer"/>
    <property type="match status" value="1"/>
</dbReference>
<dbReference type="GO" id="GO:0046872">
    <property type="term" value="F:metal ion binding"/>
    <property type="evidence" value="ECO:0007669"/>
    <property type="project" value="UniProtKB-KW"/>
</dbReference>
<keyword evidence="2 5" id="KW-0378">Hydrolase</keyword>
<feature type="binding site" evidence="3">
    <location>
        <position position="381"/>
    </location>
    <ligand>
        <name>Zn(2+)</name>
        <dbReference type="ChEBI" id="CHEBI:29105"/>
        <label>2</label>
    </ligand>
</feature>
<evidence type="ECO:0000313" key="5">
    <source>
        <dbReference type="EMBL" id="QAT64996.1"/>
    </source>
</evidence>
<evidence type="ECO:0000313" key="6">
    <source>
        <dbReference type="Proteomes" id="UP000288675"/>
    </source>
</evidence>
<organism evidence="5 6">
    <name type="scientific">Bacillus glycinifermentans</name>
    <dbReference type="NCBI Taxonomy" id="1664069"/>
    <lineage>
        <taxon>Bacteria</taxon>
        <taxon>Bacillati</taxon>
        <taxon>Bacillota</taxon>
        <taxon>Bacilli</taxon>
        <taxon>Bacillales</taxon>
        <taxon>Bacillaceae</taxon>
        <taxon>Bacillus</taxon>
    </lineage>
</organism>
<dbReference type="GO" id="GO:0016813">
    <property type="term" value="F:hydrolase activity, acting on carbon-nitrogen (but not peptide) bonds, in linear amidines"/>
    <property type="evidence" value="ECO:0007669"/>
    <property type="project" value="InterPro"/>
</dbReference>
<keyword evidence="3" id="KW-0862">Zinc</keyword>
<dbReference type="PROSITE" id="PS00758">
    <property type="entry name" value="ARGE_DAPE_CPG2_1"/>
    <property type="match status" value="1"/>
</dbReference>
<gene>
    <name evidence="5" type="ORF">EQZ20_08800</name>
</gene>
<protein>
    <submittedName>
        <fullName evidence="5">Zn-dependent hydrolase</fullName>
    </submittedName>
</protein>
<evidence type="ECO:0000256" key="1">
    <source>
        <dbReference type="ARBA" id="ARBA00006153"/>
    </source>
</evidence>
<dbReference type="RefSeq" id="WP_046130754.1">
    <property type="nucleotide sequence ID" value="NZ_CP035232.1"/>
</dbReference>